<dbReference type="InterPro" id="IPR056518">
    <property type="entry name" value="HEAT_Ints3_C"/>
</dbReference>
<gene>
    <name evidence="11" type="ORF">CTOB1V02_LOCUS1790</name>
</gene>
<evidence type="ECO:0000256" key="3">
    <source>
        <dbReference type="ARBA" id="ARBA00006130"/>
    </source>
</evidence>
<protein>
    <recommendedName>
        <fullName evidence="6">SOSS complex subunit A homolog</fullName>
    </recommendedName>
</protein>
<evidence type="ECO:0000313" key="11">
    <source>
        <dbReference type="EMBL" id="CAD7223813.1"/>
    </source>
</evidence>
<dbReference type="GO" id="GO:0005634">
    <property type="term" value="C:nucleus"/>
    <property type="evidence" value="ECO:0007669"/>
    <property type="project" value="UniProtKB-SubCell"/>
</dbReference>
<feature type="region of interest" description="Disordered" evidence="8">
    <location>
        <begin position="1266"/>
        <end position="1350"/>
    </location>
</feature>
<feature type="region of interest" description="Disordered" evidence="8">
    <location>
        <begin position="708"/>
        <end position="799"/>
    </location>
</feature>
<evidence type="ECO:0000259" key="9">
    <source>
        <dbReference type="Pfam" id="PF10189"/>
    </source>
</evidence>
<feature type="compositionally biased region" description="Polar residues" evidence="8">
    <location>
        <begin position="750"/>
        <end position="763"/>
    </location>
</feature>
<proteinExistence type="inferred from homology"/>
<dbReference type="Pfam" id="PF24566">
    <property type="entry name" value="HEAT_Ints3_C"/>
    <property type="match status" value="1"/>
</dbReference>
<comment type="subcellular location">
    <subcellularLocation>
        <location evidence="2">Cytoplasm</location>
    </subcellularLocation>
    <subcellularLocation>
        <location evidence="1">Nucleus</location>
    </subcellularLocation>
</comment>
<evidence type="ECO:0000256" key="6">
    <source>
        <dbReference type="ARBA" id="ARBA00032741"/>
    </source>
</evidence>
<organism evidence="11">
    <name type="scientific">Cyprideis torosa</name>
    <dbReference type="NCBI Taxonomy" id="163714"/>
    <lineage>
        <taxon>Eukaryota</taxon>
        <taxon>Metazoa</taxon>
        <taxon>Ecdysozoa</taxon>
        <taxon>Arthropoda</taxon>
        <taxon>Crustacea</taxon>
        <taxon>Oligostraca</taxon>
        <taxon>Ostracoda</taxon>
        <taxon>Podocopa</taxon>
        <taxon>Podocopida</taxon>
        <taxon>Cytherocopina</taxon>
        <taxon>Cytheroidea</taxon>
        <taxon>Cytherideidae</taxon>
        <taxon>Cyprideis</taxon>
    </lineage>
</organism>
<feature type="compositionally biased region" description="Low complexity" evidence="8">
    <location>
        <begin position="1284"/>
        <end position="1295"/>
    </location>
</feature>
<name>A0A7R8W2V8_9CRUS</name>
<dbReference type="GO" id="GO:0005737">
    <property type="term" value="C:cytoplasm"/>
    <property type="evidence" value="ECO:0007669"/>
    <property type="project" value="UniProtKB-SubCell"/>
</dbReference>
<dbReference type="InterPro" id="IPR019333">
    <property type="entry name" value="INTS3_N"/>
</dbReference>
<dbReference type="EMBL" id="OB660259">
    <property type="protein sequence ID" value="CAD7223813.1"/>
    <property type="molecule type" value="Genomic_DNA"/>
</dbReference>
<dbReference type="OrthoDB" id="2021145at2759"/>
<comment type="similarity">
    <text evidence="3">Belongs to the Integrator subunit 3 family.</text>
</comment>
<evidence type="ECO:0000259" key="10">
    <source>
        <dbReference type="Pfam" id="PF24566"/>
    </source>
</evidence>
<reference evidence="11" key="1">
    <citation type="submission" date="2020-11" db="EMBL/GenBank/DDBJ databases">
        <authorList>
            <person name="Tran Van P."/>
        </authorList>
    </citation>
    <scope>NUCLEOTIDE SEQUENCE</scope>
</reference>
<keyword evidence="5" id="KW-0539">Nucleus</keyword>
<sequence length="1350" mass="151984">MRTTAGILASANLSSTAVTLISYSLRISGLSSKRISPESKSNGVLRIQQRSLDDSIIRREFLDNITRTRIMRNCQRAFSTNPCISGSKDQKERGKFYFYHTIIIARSRSTISHTDYRQKERTTKPKPKEGYCSLAQAQRIDRQPLEASIFLPSSQKNGARIGTQICVFPVLSPTNELGILGMESQESQKSKLFNYLPIEDKDDIEERLERCYSMFKSIPSGPMRDTKSHDALISYATKSPDQHEALCVALLYAMLTDPQSAHKTFRDLTVVNQDGFGCFLSNLNNLVIRKFSICLEDVRNQFVWLLGELLRNAVHGAEQYCNNLLRQIIGGDTSPKNITFCTGMIDLLTSCRLYVDKIRSLVPMVVYTFLRLMEDHGDHPQLQTREAELVTSLIREHMMDCLQIGRDLVRLMHQVARLPLITELWKDILTSPQSLHPSFQGVHQLLSTRTSRRMLQSRLTPEMEEKIVFLASAVRLGNHRRYQEWFEKTYLNTDASQTLRSDLVRFIVNVIHPTNEMLSSDITPRWALMGWLITGCPNPVATQNCKLALFYDWLYYDPERDNIMNIEPAILLINFSLKTHPMLAASLLDFLCRVRFNLCIRQFVTLCAMHLFYLDQLTSPCSRVLVLFSFVFRFVCDFQTATQYCAFLSDAFLVGIKNSFHDIVHKKVLASLSPVLESPKLDKELHALLARNFPEFCDLTVSSAATPLTPLAPHNPPPVASRPPVSKSPALDAPHHRTLHVEEKKPEIKQVSQVNENPSSAVNSEEVKVEKVPGTGSTSSGPAPPVFAPGDPRAPRKISPPPVQEIQKEEMQEIPLMDPVVRLERLHTNEEERAEVNNKGNTNNMKTEGVDSLGIVCYKNKHGVSLSDFIHPIKPIAPDKPNGTIAALPKRIRELMNQVLEERPKDELLVDIAASLCAVLAPSFTGRLLPVHSTDAPSLEESTSKPLYALFCYLTQIPDGDKNRETLLQLTAEMYAVERALGYRLLFYLETKGRTPDHALVYRGLCDALDCDLKVQLRQDLELCLRDDVSLFFWLLPSVFGLFPTATYSNQHLMRLIMDACDADRICQLLQAVSREEVTFFRKDSLYPVLKDSLEWETWSQSCVWKLATIHPFQCPPFLCVMPHLSEDGHPEAKAAILGLLREEPPRIEVVKAVFTLPLSKPDPFTGAIFNPWIKEESEELTKSLLSLLQPGSGSTPRKRKRGKGSSLDVSSFLMHLESIRVYSKRCASILLNPQIRKALTAVEKGLAETQQEKFSEFFRYIREDKKGKSSSSANPGTGGRSGGSSNRSYSRSVSPAQTAKGDRASDSSGNEDDAGSGAEDSESSEDCVVNTRRPSHKKRRTEIQSSDSD</sequence>
<feature type="domain" description="Integrator complex subunit 3 N-terminal" evidence="9">
    <location>
        <begin position="633"/>
        <end position="689"/>
    </location>
</feature>
<comment type="function">
    <text evidence="7">Component of the integrator complex, a multiprotein complex that terminates RNA polymerase II (Pol II) transcription in the promoter-proximal region of genes. The integrator complex provides a quality checkpoint during transcription elongation by driving premature transcription termination of transcripts that are unfavorably configured for transcriptional elongation: the complex terminates transcription by (1) catalyzing dephosphorylation of the C-terminal domain (CTD) of Pol II subunit Polr2A/Rbp1 and Spt5, and (2) degrading the exiting nascent RNA transcript via endonuclease activity. The integrator complex is also involved in the 3'-end processing of the U7 snRNA, and also the spliceosomal snRNAs U1, U2, U4 and U5.</text>
</comment>
<evidence type="ECO:0000256" key="8">
    <source>
        <dbReference type="SAM" id="MobiDB-lite"/>
    </source>
</evidence>
<dbReference type="PANTHER" id="PTHR13587">
    <property type="entry name" value="INTEGRATOR COMPLEX SUBUNIT 3"/>
    <property type="match status" value="1"/>
</dbReference>
<feature type="domain" description="Ints3-like C-terminal" evidence="10">
    <location>
        <begin position="892"/>
        <end position="1259"/>
    </location>
</feature>
<dbReference type="InterPro" id="IPR045334">
    <property type="entry name" value="INTS3"/>
</dbReference>
<feature type="compositionally biased region" description="Basic and acidic residues" evidence="8">
    <location>
        <begin position="733"/>
        <end position="748"/>
    </location>
</feature>
<feature type="domain" description="Integrator complex subunit 3 N-terminal" evidence="9">
    <location>
        <begin position="242"/>
        <end position="599"/>
    </location>
</feature>
<evidence type="ECO:0000256" key="4">
    <source>
        <dbReference type="ARBA" id="ARBA00022490"/>
    </source>
</evidence>
<accession>A0A7R8W2V8</accession>
<keyword evidence="4" id="KW-0963">Cytoplasm</keyword>
<evidence type="ECO:0000256" key="7">
    <source>
        <dbReference type="ARBA" id="ARBA00054331"/>
    </source>
</evidence>
<dbReference type="Pfam" id="PF10189">
    <property type="entry name" value="Ints3_N"/>
    <property type="match status" value="2"/>
</dbReference>
<dbReference type="PANTHER" id="PTHR13587:SF7">
    <property type="entry name" value="INTEGRATOR COMPLEX SUBUNIT 3"/>
    <property type="match status" value="1"/>
</dbReference>
<evidence type="ECO:0000256" key="1">
    <source>
        <dbReference type="ARBA" id="ARBA00004123"/>
    </source>
</evidence>
<feature type="compositionally biased region" description="Acidic residues" evidence="8">
    <location>
        <begin position="1310"/>
        <end position="1326"/>
    </location>
</feature>
<evidence type="ECO:0000256" key="5">
    <source>
        <dbReference type="ARBA" id="ARBA00023242"/>
    </source>
</evidence>
<evidence type="ECO:0000256" key="2">
    <source>
        <dbReference type="ARBA" id="ARBA00004496"/>
    </source>
</evidence>